<evidence type="ECO:0000313" key="4">
    <source>
        <dbReference type="Proteomes" id="UP000269412"/>
    </source>
</evidence>
<dbReference type="Proteomes" id="UP000269412">
    <property type="component" value="Unassembled WGS sequence"/>
</dbReference>
<dbReference type="InterPro" id="IPR006660">
    <property type="entry name" value="Arsenate_reductase-like"/>
</dbReference>
<accession>A0A495EDN3</accession>
<comment type="similarity">
    <text evidence="1 2">Belongs to the ArsC family.</text>
</comment>
<organism evidence="3 4">
    <name type="scientific">Maribacter vaceletii</name>
    <dbReference type="NCBI Taxonomy" id="1206816"/>
    <lineage>
        <taxon>Bacteria</taxon>
        <taxon>Pseudomonadati</taxon>
        <taxon>Bacteroidota</taxon>
        <taxon>Flavobacteriia</taxon>
        <taxon>Flavobacteriales</taxon>
        <taxon>Flavobacteriaceae</taxon>
        <taxon>Maribacter</taxon>
    </lineage>
</organism>
<protein>
    <submittedName>
        <fullName evidence="3">Arsenate reductase-like glutaredoxin family protein</fullName>
    </submittedName>
</protein>
<dbReference type="AlphaFoldDB" id="A0A495EDN3"/>
<dbReference type="EMBL" id="RBIQ01000007">
    <property type="protein sequence ID" value="RKR14994.1"/>
    <property type="molecule type" value="Genomic_DNA"/>
</dbReference>
<dbReference type="OrthoDB" id="1120494at2"/>
<sequence>MKKIYYLTTCDTCKRIIKELQPLDNFEMQDIKASAITPEQLLKMQELAGSYEALFSKRARLYKERNLKEKSLSESDYKNLILEHYTFLKRPVLINGNQIFIGNSKKTVADAKLNIHS</sequence>
<proteinExistence type="inferred from homology"/>
<keyword evidence="4" id="KW-1185">Reference proteome</keyword>
<dbReference type="InterPro" id="IPR036249">
    <property type="entry name" value="Thioredoxin-like_sf"/>
</dbReference>
<dbReference type="SUPFAM" id="SSF52833">
    <property type="entry name" value="Thioredoxin-like"/>
    <property type="match status" value="1"/>
</dbReference>
<comment type="caution">
    <text evidence="3">The sequence shown here is derived from an EMBL/GenBank/DDBJ whole genome shotgun (WGS) entry which is preliminary data.</text>
</comment>
<dbReference type="PROSITE" id="PS51353">
    <property type="entry name" value="ARSC"/>
    <property type="match status" value="1"/>
</dbReference>
<dbReference type="RefSeq" id="WP_121064691.1">
    <property type="nucleotide sequence ID" value="NZ_RBIQ01000007.1"/>
</dbReference>
<gene>
    <name evidence="3" type="ORF">CLV91_1076</name>
</gene>
<dbReference type="Gene3D" id="3.40.30.10">
    <property type="entry name" value="Glutaredoxin"/>
    <property type="match status" value="1"/>
</dbReference>
<evidence type="ECO:0000256" key="1">
    <source>
        <dbReference type="ARBA" id="ARBA00007198"/>
    </source>
</evidence>
<dbReference type="PANTHER" id="PTHR30041:SF8">
    <property type="entry name" value="PROTEIN YFFB"/>
    <property type="match status" value="1"/>
</dbReference>
<dbReference type="PANTHER" id="PTHR30041">
    <property type="entry name" value="ARSENATE REDUCTASE"/>
    <property type="match status" value="1"/>
</dbReference>
<reference evidence="3 4" key="1">
    <citation type="submission" date="2018-10" db="EMBL/GenBank/DDBJ databases">
        <title>Genomic Encyclopedia of Archaeal and Bacterial Type Strains, Phase II (KMG-II): from individual species to whole genera.</title>
        <authorList>
            <person name="Goeker M."/>
        </authorList>
    </citation>
    <scope>NUCLEOTIDE SEQUENCE [LARGE SCALE GENOMIC DNA]</scope>
    <source>
        <strain evidence="3 4">DSM 25230</strain>
    </source>
</reference>
<name>A0A495EDN3_9FLAO</name>
<evidence type="ECO:0000256" key="2">
    <source>
        <dbReference type="PROSITE-ProRule" id="PRU01282"/>
    </source>
</evidence>
<dbReference type="Pfam" id="PF03960">
    <property type="entry name" value="ArsC"/>
    <property type="match status" value="1"/>
</dbReference>
<evidence type="ECO:0000313" key="3">
    <source>
        <dbReference type="EMBL" id="RKR14994.1"/>
    </source>
</evidence>